<sequence>MKKRMFLLYVLLSIVMLFGCASEGADYLDEKELEDNLIEDRADKSTDVNPNEEQQIPVNSELPADIKTFDAEVVSVVDGDTIKVKINGKVESVRFLLVDTPETNHPRLGEQPFGQEAKAFTKKMLEGKTVQLEKDVSERDKYGRLLYYVYVDGKSVQEELLRNGLARVAYVYVPNTKYVDRYYEIQKEAQKKGIGIWSIENYAQEDGFHKEVIEEHVGNNEKTNNQPNLNTSGDCNIKGNISSNGEKIYHMPGQQFYDVTKIDLSKGERYFCSREEAEQAGFRPSQR</sequence>
<dbReference type="PANTHER" id="PTHR12302:SF3">
    <property type="entry name" value="SERINE_THREONINE-PROTEIN KINASE 31"/>
    <property type="match status" value="1"/>
</dbReference>
<evidence type="ECO:0000313" key="7">
    <source>
        <dbReference type="Proteomes" id="UP000557217"/>
    </source>
</evidence>
<dbReference type="AlphaFoldDB" id="A0A840PTD4"/>
<gene>
    <name evidence="6" type="ORF">HNR36_000830</name>
</gene>
<keyword evidence="1" id="KW-0540">Nuclease</keyword>
<organism evidence="6 7">
    <name type="scientific">Ureibacillus thermosphaericus</name>
    <dbReference type="NCBI Taxonomy" id="51173"/>
    <lineage>
        <taxon>Bacteria</taxon>
        <taxon>Bacillati</taxon>
        <taxon>Bacillota</taxon>
        <taxon>Bacilli</taxon>
        <taxon>Bacillales</taxon>
        <taxon>Caryophanaceae</taxon>
        <taxon>Ureibacillus</taxon>
    </lineage>
</organism>
<reference evidence="6 7" key="1">
    <citation type="submission" date="2020-08" db="EMBL/GenBank/DDBJ databases">
        <title>Genomic Encyclopedia of Type Strains, Phase IV (KMG-IV): sequencing the most valuable type-strain genomes for metagenomic binning, comparative biology and taxonomic classification.</title>
        <authorList>
            <person name="Goeker M."/>
        </authorList>
    </citation>
    <scope>NUCLEOTIDE SEQUENCE [LARGE SCALE GENOMIC DNA]</scope>
    <source>
        <strain evidence="6 7">DSM 10633</strain>
    </source>
</reference>
<accession>A0A840PTD4</accession>
<feature type="chain" id="PRO_5032753808" evidence="4">
    <location>
        <begin position="22"/>
        <end position="287"/>
    </location>
</feature>
<evidence type="ECO:0000256" key="1">
    <source>
        <dbReference type="ARBA" id="ARBA00022722"/>
    </source>
</evidence>
<keyword evidence="2" id="KW-0255">Endonuclease</keyword>
<dbReference type="InterPro" id="IPR035437">
    <property type="entry name" value="SNase_OB-fold_sf"/>
</dbReference>
<dbReference type="EMBL" id="JACHGZ010000006">
    <property type="protein sequence ID" value="MBB5148444.1"/>
    <property type="molecule type" value="Genomic_DNA"/>
</dbReference>
<dbReference type="PROSITE" id="PS50830">
    <property type="entry name" value="TNASE_3"/>
    <property type="match status" value="1"/>
</dbReference>
<evidence type="ECO:0000259" key="5">
    <source>
        <dbReference type="PROSITE" id="PS50830"/>
    </source>
</evidence>
<evidence type="ECO:0000256" key="2">
    <source>
        <dbReference type="ARBA" id="ARBA00022759"/>
    </source>
</evidence>
<evidence type="ECO:0000256" key="3">
    <source>
        <dbReference type="ARBA" id="ARBA00022801"/>
    </source>
</evidence>
<dbReference type="Pfam" id="PF00565">
    <property type="entry name" value="SNase"/>
    <property type="match status" value="1"/>
</dbReference>
<dbReference type="GO" id="GO:1990599">
    <property type="term" value="F:3' overhang single-stranded DNA endodeoxyribonuclease activity"/>
    <property type="evidence" value="ECO:0007669"/>
    <property type="project" value="UniProtKB-EC"/>
</dbReference>
<comment type="caution">
    <text evidence="6">The sequence shown here is derived from an EMBL/GenBank/DDBJ whole genome shotgun (WGS) entry which is preliminary data.</text>
</comment>
<dbReference type="Proteomes" id="UP000557217">
    <property type="component" value="Unassembled WGS sequence"/>
</dbReference>
<keyword evidence="4" id="KW-0732">Signal</keyword>
<name>A0A840PTD4_URETH</name>
<proteinExistence type="predicted"/>
<dbReference type="CDD" id="cd00175">
    <property type="entry name" value="SNc"/>
    <property type="match status" value="1"/>
</dbReference>
<dbReference type="RefSeq" id="WP_016839036.1">
    <property type="nucleotide sequence ID" value="NZ_JAAXPW010000007.1"/>
</dbReference>
<feature type="domain" description="TNase-like" evidence="5">
    <location>
        <begin position="67"/>
        <end position="199"/>
    </location>
</feature>
<dbReference type="Gene3D" id="2.40.50.90">
    <property type="match status" value="1"/>
</dbReference>
<dbReference type="SMART" id="SM00318">
    <property type="entry name" value="SNc"/>
    <property type="match status" value="1"/>
</dbReference>
<protein>
    <submittedName>
        <fullName evidence="6">Micrococcal nuclease</fullName>
        <ecNumber evidence="6">3.1.31.1</ecNumber>
    </submittedName>
</protein>
<dbReference type="EC" id="3.1.31.1" evidence="6"/>
<evidence type="ECO:0000256" key="4">
    <source>
        <dbReference type="SAM" id="SignalP"/>
    </source>
</evidence>
<keyword evidence="3 6" id="KW-0378">Hydrolase</keyword>
<dbReference type="PANTHER" id="PTHR12302">
    <property type="entry name" value="EBNA2 BINDING PROTEIN P100"/>
    <property type="match status" value="1"/>
</dbReference>
<dbReference type="SUPFAM" id="SSF50199">
    <property type="entry name" value="Staphylococcal nuclease"/>
    <property type="match status" value="1"/>
</dbReference>
<feature type="signal peptide" evidence="4">
    <location>
        <begin position="1"/>
        <end position="21"/>
    </location>
</feature>
<dbReference type="InterPro" id="IPR016071">
    <property type="entry name" value="Staphylococal_nuclease_OB-fold"/>
</dbReference>
<keyword evidence="7" id="KW-1185">Reference proteome</keyword>
<dbReference type="PROSITE" id="PS51257">
    <property type="entry name" value="PROKAR_LIPOPROTEIN"/>
    <property type="match status" value="1"/>
</dbReference>
<evidence type="ECO:0000313" key="6">
    <source>
        <dbReference type="EMBL" id="MBB5148444.1"/>
    </source>
</evidence>